<evidence type="ECO:0000256" key="7">
    <source>
        <dbReference type="ARBA" id="ARBA00023002"/>
    </source>
</evidence>
<accession>A0A1W1D831</accession>
<dbReference type="GO" id="GO:0008835">
    <property type="term" value="F:diaminohydroxyphosphoribosylaminopyrimidine deaminase activity"/>
    <property type="evidence" value="ECO:0007669"/>
    <property type="project" value="UniProtKB-EC"/>
</dbReference>
<dbReference type="CDD" id="cd01284">
    <property type="entry name" value="Riboflavin_deaminase-reductase"/>
    <property type="match status" value="1"/>
</dbReference>
<dbReference type="GO" id="GO:0009231">
    <property type="term" value="P:riboflavin biosynthetic process"/>
    <property type="evidence" value="ECO:0007669"/>
    <property type="project" value="UniProtKB-UniPathway"/>
</dbReference>
<evidence type="ECO:0000313" key="10">
    <source>
        <dbReference type="EMBL" id="SFV76781.1"/>
    </source>
</evidence>
<dbReference type="InterPro" id="IPR024072">
    <property type="entry name" value="DHFR-like_dom_sf"/>
</dbReference>
<keyword evidence="7 10" id="KW-0560">Oxidoreductase</keyword>
<keyword evidence="10" id="KW-0378">Hydrolase</keyword>
<dbReference type="PROSITE" id="PS00903">
    <property type="entry name" value="CYT_DCMP_DEAMINASES_1"/>
    <property type="match status" value="1"/>
</dbReference>
<keyword evidence="3" id="KW-0686">Riboflavin biosynthesis</keyword>
<dbReference type="InterPro" id="IPR002125">
    <property type="entry name" value="CMP_dCMP_dom"/>
</dbReference>
<sequence length="349" mass="37424">MATFSINDTQNMDLALKLARLGIHGVGANPMVGCVIEKNGKIIAQGYHKIFGDAHAEINALDQINHQADNTTLYVTLEPCSHQGKTPPCAQAIINSGAGKVIIATLDPNPLVSGQGVSMLEAAGIIVQVGLLEDQAITLNRGFMTRMKYGRPFVTCKIATSLDGKTSMSSGESKWITGENARKDVQKLRSTHQAIMTGSGTILADNPSMTLRQDGADFSPLRIVIDGKHQITDTALNIFSDNAPTQVFNTSNTKLDDNGKLNLNDVLQQLGNKGIGTVLLEAGPGLIGAMIKSKLIDEFIIYTAPILMGSNAKSMIQLPIDKMKDKLSLNISDLRMVGDDIRITATIKQ</sequence>
<dbReference type="InterPro" id="IPR016192">
    <property type="entry name" value="APOBEC/CMP_deaminase_Zn-bd"/>
</dbReference>
<organism evidence="10">
    <name type="scientific">hydrothermal vent metagenome</name>
    <dbReference type="NCBI Taxonomy" id="652676"/>
    <lineage>
        <taxon>unclassified sequences</taxon>
        <taxon>metagenomes</taxon>
        <taxon>ecological metagenomes</taxon>
    </lineage>
</organism>
<evidence type="ECO:0000256" key="1">
    <source>
        <dbReference type="ARBA" id="ARBA00004882"/>
    </source>
</evidence>
<dbReference type="EC" id="3.5.4.26" evidence="10"/>
<dbReference type="NCBIfam" id="TIGR00326">
    <property type="entry name" value="eubact_ribD"/>
    <property type="match status" value="1"/>
</dbReference>
<dbReference type="InterPro" id="IPR016193">
    <property type="entry name" value="Cytidine_deaminase-like"/>
</dbReference>
<feature type="domain" description="CMP/dCMP-type deaminase" evidence="9">
    <location>
        <begin position="6"/>
        <end position="128"/>
    </location>
</feature>
<reference evidence="10" key="1">
    <citation type="submission" date="2016-10" db="EMBL/GenBank/DDBJ databases">
        <authorList>
            <person name="de Groot N.N."/>
        </authorList>
    </citation>
    <scope>NUCLEOTIDE SEQUENCE</scope>
</reference>
<dbReference type="EMBL" id="FPHR01000006">
    <property type="protein sequence ID" value="SFV76781.1"/>
    <property type="molecule type" value="Genomic_DNA"/>
</dbReference>
<gene>
    <name evidence="10" type="ORF">MNB_SUP05-4-436</name>
</gene>
<dbReference type="EC" id="1.1.1.193" evidence="10"/>
<dbReference type="Pfam" id="PF01872">
    <property type="entry name" value="RibD_C"/>
    <property type="match status" value="1"/>
</dbReference>
<dbReference type="InterPro" id="IPR011549">
    <property type="entry name" value="RibD_C"/>
</dbReference>
<dbReference type="PROSITE" id="PS51747">
    <property type="entry name" value="CYT_DCMP_DEAMINASES_2"/>
    <property type="match status" value="1"/>
</dbReference>
<dbReference type="GO" id="GO:0050661">
    <property type="term" value="F:NADP binding"/>
    <property type="evidence" value="ECO:0007669"/>
    <property type="project" value="InterPro"/>
</dbReference>
<comment type="pathway">
    <text evidence="2">Cofactor biosynthesis; riboflavin biosynthesis; 5-amino-6-(D-ribitylamino)uracil from GTP: step 3/4.</text>
</comment>
<dbReference type="PANTHER" id="PTHR38011:SF7">
    <property type="entry name" value="2,5-DIAMINO-6-RIBOSYLAMINO-4(3H)-PYRIMIDINONE 5'-PHOSPHATE REDUCTASE"/>
    <property type="match status" value="1"/>
</dbReference>
<dbReference type="InterPro" id="IPR050765">
    <property type="entry name" value="Riboflavin_Biosynth_HTPR"/>
</dbReference>
<dbReference type="AlphaFoldDB" id="A0A1W1D831"/>
<dbReference type="SUPFAM" id="SSF53597">
    <property type="entry name" value="Dihydrofolate reductase-like"/>
    <property type="match status" value="1"/>
</dbReference>
<evidence type="ECO:0000256" key="5">
    <source>
        <dbReference type="ARBA" id="ARBA00022833"/>
    </source>
</evidence>
<proteinExistence type="predicted"/>
<name>A0A1W1D831_9ZZZZ</name>
<evidence type="ECO:0000256" key="4">
    <source>
        <dbReference type="ARBA" id="ARBA00022723"/>
    </source>
</evidence>
<evidence type="ECO:0000256" key="2">
    <source>
        <dbReference type="ARBA" id="ARBA00004910"/>
    </source>
</evidence>
<keyword evidence="6" id="KW-0521">NADP</keyword>
<dbReference type="GO" id="GO:0008703">
    <property type="term" value="F:5-amino-6-(5-phosphoribosylamino)uracil reductase activity"/>
    <property type="evidence" value="ECO:0007669"/>
    <property type="project" value="UniProtKB-EC"/>
</dbReference>
<dbReference type="InterPro" id="IPR004794">
    <property type="entry name" value="Eubact_RibD"/>
</dbReference>
<keyword evidence="4" id="KW-0479">Metal-binding</keyword>
<dbReference type="Pfam" id="PF00383">
    <property type="entry name" value="dCMP_cyt_deam_1"/>
    <property type="match status" value="1"/>
</dbReference>
<keyword evidence="8" id="KW-0511">Multifunctional enzyme</keyword>
<evidence type="ECO:0000256" key="8">
    <source>
        <dbReference type="ARBA" id="ARBA00023268"/>
    </source>
</evidence>
<dbReference type="Gene3D" id="3.40.430.10">
    <property type="entry name" value="Dihydrofolate Reductase, subunit A"/>
    <property type="match status" value="1"/>
</dbReference>
<evidence type="ECO:0000256" key="6">
    <source>
        <dbReference type="ARBA" id="ARBA00022857"/>
    </source>
</evidence>
<dbReference type="PANTHER" id="PTHR38011">
    <property type="entry name" value="DIHYDROFOLATE REDUCTASE FAMILY PROTEIN (AFU_ORTHOLOGUE AFUA_8G06820)"/>
    <property type="match status" value="1"/>
</dbReference>
<dbReference type="GO" id="GO:0008270">
    <property type="term" value="F:zinc ion binding"/>
    <property type="evidence" value="ECO:0007669"/>
    <property type="project" value="InterPro"/>
</dbReference>
<dbReference type="InterPro" id="IPR002734">
    <property type="entry name" value="RibDG_C"/>
</dbReference>
<dbReference type="NCBIfam" id="TIGR00227">
    <property type="entry name" value="ribD_Cterm"/>
    <property type="match status" value="1"/>
</dbReference>
<evidence type="ECO:0000256" key="3">
    <source>
        <dbReference type="ARBA" id="ARBA00022619"/>
    </source>
</evidence>
<evidence type="ECO:0000259" key="9">
    <source>
        <dbReference type="PROSITE" id="PS51747"/>
    </source>
</evidence>
<dbReference type="PIRSF" id="PIRSF006769">
    <property type="entry name" value="RibD"/>
    <property type="match status" value="1"/>
</dbReference>
<keyword evidence="5" id="KW-0862">Zinc</keyword>
<dbReference type="Gene3D" id="3.40.140.10">
    <property type="entry name" value="Cytidine Deaminase, domain 2"/>
    <property type="match status" value="1"/>
</dbReference>
<comment type="pathway">
    <text evidence="1">Cofactor biosynthesis; riboflavin biosynthesis; 5-amino-6-(D-ribitylamino)uracil from GTP: step 2/4.</text>
</comment>
<dbReference type="UniPathway" id="UPA00275">
    <property type="reaction ID" value="UER00401"/>
</dbReference>
<dbReference type="SUPFAM" id="SSF53927">
    <property type="entry name" value="Cytidine deaminase-like"/>
    <property type="match status" value="1"/>
</dbReference>
<protein>
    <submittedName>
        <fullName evidence="10">Diaminohydroxyphosphoribosylaminopyrimidine deaminase / 5-amino-6-(5-phosphoribosylamino)uracil reductase</fullName>
        <ecNumber evidence="10">1.1.1.193</ecNumber>
        <ecNumber evidence="10">3.5.4.26</ecNumber>
    </submittedName>
</protein>